<dbReference type="SUPFAM" id="SSF54862">
    <property type="entry name" value="4Fe-4S ferredoxins"/>
    <property type="match status" value="1"/>
</dbReference>
<gene>
    <name evidence="8" type="ORF">SAMN05444373_1002136</name>
</gene>
<dbReference type="Proteomes" id="UP000324781">
    <property type="component" value="Unassembled WGS sequence"/>
</dbReference>
<evidence type="ECO:0000313" key="8">
    <source>
        <dbReference type="EMBL" id="SHI46069.1"/>
    </source>
</evidence>
<evidence type="ECO:0000256" key="6">
    <source>
        <dbReference type="ARBA" id="ARBA00023014"/>
    </source>
</evidence>
<dbReference type="PANTHER" id="PTHR24960:SF76">
    <property type="entry name" value="4FE-4S FERREDOXIN-TYPE DOMAIN-CONTAINING PROTEIN"/>
    <property type="match status" value="1"/>
</dbReference>
<feature type="domain" description="4Fe-4S ferredoxin-type" evidence="7">
    <location>
        <begin position="341"/>
        <end position="370"/>
    </location>
</feature>
<name>A0A1M6BBG5_9FIRM</name>
<dbReference type="GO" id="GO:0051539">
    <property type="term" value="F:4 iron, 4 sulfur cluster binding"/>
    <property type="evidence" value="ECO:0007669"/>
    <property type="project" value="UniProtKB-KW"/>
</dbReference>
<keyword evidence="6" id="KW-0411">Iron-sulfur</keyword>
<proteinExistence type="predicted"/>
<evidence type="ECO:0000256" key="1">
    <source>
        <dbReference type="ARBA" id="ARBA00003532"/>
    </source>
</evidence>
<sequence>MDRVFIELCENYRIDRVTSALEKIFEGMGGIGSIVKPGMRVAIKPNLLMPKKPDDAATTHPAVVQAIAGLVQKAGGLVSIVESPGGPYNVSSLKRIYTATGMEEAADETGAQLNFDLRVERIDNPDALIVKSLKILKPLRDADLIINVAKLKTHRLMVYTGAVKNMFGAIPGLEKADYHLRLDQYDKFADCLIDIYLATRPQINIIDSIIGMEGEGPSSGVPKYLGVLIGSKNGFAADLAALSLINVDYRQVPVLKRAEERKLIQPEQVIFEGVDIATVRCEDFDVPALVSPSGMRLSGRLLSAVEKIFRPKPEIRHEKCISCGKCAEVCPPKTIRKGDDKKMIIDYSKCISCFCCHEFCPEKAVRIRKNIARRILEYRRTSGGEG</sequence>
<dbReference type="OrthoDB" id="9807879at2"/>
<dbReference type="InterPro" id="IPR017896">
    <property type="entry name" value="4Fe4S_Fe-S-bd"/>
</dbReference>
<dbReference type="GO" id="GO:0046872">
    <property type="term" value="F:metal ion binding"/>
    <property type="evidence" value="ECO:0007669"/>
    <property type="project" value="UniProtKB-KW"/>
</dbReference>
<keyword evidence="9" id="KW-1185">Reference proteome</keyword>
<keyword evidence="3" id="KW-0004">4Fe-4S</keyword>
<organism evidence="8 9">
    <name type="scientific">Thermoclostridium caenicola</name>
    <dbReference type="NCBI Taxonomy" id="659425"/>
    <lineage>
        <taxon>Bacteria</taxon>
        <taxon>Bacillati</taxon>
        <taxon>Bacillota</taxon>
        <taxon>Clostridia</taxon>
        <taxon>Eubacteriales</taxon>
        <taxon>Oscillospiraceae</taxon>
        <taxon>Thermoclostridium</taxon>
    </lineage>
</organism>
<feature type="domain" description="4Fe-4S ferredoxin-type" evidence="7">
    <location>
        <begin position="311"/>
        <end position="340"/>
    </location>
</feature>
<reference evidence="8 9" key="1">
    <citation type="submission" date="2016-11" db="EMBL/GenBank/DDBJ databases">
        <authorList>
            <person name="Varghese N."/>
            <person name="Submissions S."/>
        </authorList>
    </citation>
    <scope>NUCLEOTIDE SEQUENCE [LARGE SCALE GENOMIC DNA]</scope>
    <source>
        <strain evidence="8 9">DSM 19027</strain>
    </source>
</reference>
<dbReference type="RefSeq" id="WP_149677534.1">
    <property type="nucleotide sequence ID" value="NZ_FQZP01000002.1"/>
</dbReference>
<dbReference type="PROSITE" id="PS51379">
    <property type="entry name" value="4FE4S_FER_2"/>
    <property type="match status" value="2"/>
</dbReference>
<dbReference type="Pfam" id="PF04015">
    <property type="entry name" value="DUF362"/>
    <property type="match status" value="1"/>
</dbReference>
<dbReference type="PANTHER" id="PTHR24960">
    <property type="entry name" value="PHOTOSYSTEM I IRON-SULFUR CENTER-RELATED"/>
    <property type="match status" value="1"/>
</dbReference>
<dbReference type="EMBL" id="FQZP01000002">
    <property type="protein sequence ID" value="SHI46069.1"/>
    <property type="molecule type" value="Genomic_DNA"/>
</dbReference>
<dbReference type="InterPro" id="IPR007160">
    <property type="entry name" value="DUF362"/>
</dbReference>
<keyword evidence="4" id="KW-0479">Metal-binding</keyword>
<evidence type="ECO:0000256" key="5">
    <source>
        <dbReference type="ARBA" id="ARBA00023004"/>
    </source>
</evidence>
<protein>
    <recommendedName>
        <fullName evidence="2">Ferredoxin</fullName>
    </recommendedName>
</protein>
<dbReference type="InterPro" id="IPR050157">
    <property type="entry name" value="PSI_iron-sulfur_center"/>
</dbReference>
<evidence type="ECO:0000259" key="7">
    <source>
        <dbReference type="PROSITE" id="PS51379"/>
    </source>
</evidence>
<dbReference type="InterPro" id="IPR017900">
    <property type="entry name" value="4Fe4S_Fe_S_CS"/>
</dbReference>
<dbReference type="Pfam" id="PF13237">
    <property type="entry name" value="Fer4_10"/>
    <property type="match status" value="1"/>
</dbReference>
<evidence type="ECO:0000313" key="9">
    <source>
        <dbReference type="Proteomes" id="UP000324781"/>
    </source>
</evidence>
<keyword evidence="5" id="KW-0408">Iron</keyword>
<comment type="function">
    <text evidence="1">Ferredoxins are iron-sulfur proteins that transfer electrons in a wide variety of metabolic reactions.</text>
</comment>
<accession>A0A1M6BBG5</accession>
<dbReference type="PROSITE" id="PS00198">
    <property type="entry name" value="4FE4S_FER_1"/>
    <property type="match status" value="1"/>
</dbReference>
<dbReference type="AlphaFoldDB" id="A0A1M6BBG5"/>
<evidence type="ECO:0000256" key="2">
    <source>
        <dbReference type="ARBA" id="ARBA00013529"/>
    </source>
</evidence>
<evidence type="ECO:0000256" key="3">
    <source>
        <dbReference type="ARBA" id="ARBA00022485"/>
    </source>
</evidence>
<evidence type="ECO:0000256" key="4">
    <source>
        <dbReference type="ARBA" id="ARBA00022723"/>
    </source>
</evidence>
<dbReference type="Gene3D" id="3.30.70.20">
    <property type="match status" value="1"/>
</dbReference>